<dbReference type="EMBL" id="BSDP01000001">
    <property type="protein sequence ID" value="GLI28489.1"/>
    <property type="molecule type" value="Genomic_DNA"/>
</dbReference>
<evidence type="ECO:0000256" key="1">
    <source>
        <dbReference type="SAM" id="MobiDB-lite"/>
    </source>
</evidence>
<feature type="compositionally biased region" description="Basic and acidic residues" evidence="1">
    <location>
        <begin position="58"/>
        <end position="75"/>
    </location>
</feature>
<feature type="region of interest" description="Disordered" evidence="1">
    <location>
        <begin position="58"/>
        <end position="87"/>
    </location>
</feature>
<dbReference type="RefSeq" id="WP_281885917.1">
    <property type="nucleotide sequence ID" value="NZ_BSDP01000001.1"/>
</dbReference>
<accession>A0A9W6CXB3</accession>
<gene>
    <name evidence="2" type="ORF">ARHIZOSPH14_27310</name>
</gene>
<sequence length="87" mass="10241">MGIFDSVARAMGSLRPLSDEELEEDYEALRQRYVSSGSVAESTRLYGVLQRYNEEITRRANDAYDREHPNPPERRHREHGWYLPNDD</sequence>
<organism evidence="2 3">
    <name type="scientific">Agromyces rhizosphaerae</name>
    <dbReference type="NCBI Taxonomy" id="88374"/>
    <lineage>
        <taxon>Bacteria</taxon>
        <taxon>Bacillati</taxon>
        <taxon>Actinomycetota</taxon>
        <taxon>Actinomycetes</taxon>
        <taxon>Micrococcales</taxon>
        <taxon>Microbacteriaceae</taxon>
        <taxon>Agromyces</taxon>
    </lineage>
</organism>
<reference evidence="2" key="1">
    <citation type="submission" date="2022-12" db="EMBL/GenBank/DDBJ databases">
        <title>Reference genome sequencing for broad-spectrum identification of bacterial and archaeal isolates by mass spectrometry.</title>
        <authorList>
            <person name="Sekiguchi Y."/>
            <person name="Tourlousse D.M."/>
        </authorList>
    </citation>
    <scope>NUCLEOTIDE SEQUENCE</scope>
    <source>
        <strain evidence="2">14</strain>
    </source>
</reference>
<name>A0A9W6CXB3_9MICO</name>
<comment type="caution">
    <text evidence="2">The sequence shown here is derived from an EMBL/GenBank/DDBJ whole genome shotgun (WGS) entry which is preliminary data.</text>
</comment>
<evidence type="ECO:0000313" key="3">
    <source>
        <dbReference type="Proteomes" id="UP001144396"/>
    </source>
</evidence>
<keyword evidence="3" id="KW-1185">Reference proteome</keyword>
<protein>
    <submittedName>
        <fullName evidence="2">Uncharacterized protein</fullName>
    </submittedName>
</protein>
<evidence type="ECO:0000313" key="2">
    <source>
        <dbReference type="EMBL" id="GLI28489.1"/>
    </source>
</evidence>
<dbReference type="AlphaFoldDB" id="A0A9W6CXB3"/>
<proteinExistence type="predicted"/>
<dbReference type="Proteomes" id="UP001144396">
    <property type="component" value="Unassembled WGS sequence"/>
</dbReference>